<dbReference type="Proteomes" id="UP000011083">
    <property type="component" value="Unassembled WGS sequence"/>
</dbReference>
<feature type="compositionally biased region" description="Basic and acidic residues" evidence="8">
    <location>
        <begin position="10"/>
        <end position="21"/>
    </location>
</feature>
<dbReference type="GO" id="GO:0005524">
    <property type="term" value="F:ATP binding"/>
    <property type="evidence" value="ECO:0007669"/>
    <property type="project" value="UniProtKB-UniRule"/>
</dbReference>
<dbReference type="GO" id="GO:0005737">
    <property type="term" value="C:cytoplasm"/>
    <property type="evidence" value="ECO:0007669"/>
    <property type="project" value="TreeGrafter"/>
</dbReference>
<feature type="compositionally biased region" description="Basic and acidic residues" evidence="8">
    <location>
        <begin position="478"/>
        <end position="539"/>
    </location>
</feature>
<keyword evidence="4 10" id="KW-0418">Kinase</keyword>
<evidence type="ECO:0000256" key="6">
    <source>
        <dbReference type="PROSITE-ProRule" id="PRU10141"/>
    </source>
</evidence>
<evidence type="ECO:0000256" key="7">
    <source>
        <dbReference type="SAM" id="Coils"/>
    </source>
</evidence>
<feature type="region of interest" description="Disordered" evidence="8">
    <location>
        <begin position="1"/>
        <end position="62"/>
    </location>
</feature>
<gene>
    <name evidence="10" type="ORF">ACA1_289140</name>
</gene>
<dbReference type="EMBL" id="KB007805">
    <property type="protein sequence ID" value="ELR25182.1"/>
    <property type="molecule type" value="Genomic_DNA"/>
</dbReference>
<dbReference type="Pfam" id="PF00069">
    <property type="entry name" value="Pkinase"/>
    <property type="match status" value="1"/>
</dbReference>
<dbReference type="FunFam" id="3.30.200.20:FF:000042">
    <property type="entry name" value="Aurora kinase A"/>
    <property type="match status" value="1"/>
</dbReference>
<dbReference type="InterPro" id="IPR050629">
    <property type="entry name" value="STE20/SPS1-PAK"/>
</dbReference>
<dbReference type="PROSITE" id="PS00107">
    <property type="entry name" value="PROTEIN_KINASE_ATP"/>
    <property type="match status" value="1"/>
</dbReference>
<accession>L8HIZ5</accession>
<reference evidence="10 11" key="1">
    <citation type="journal article" date="2013" name="Genome Biol.">
        <title>Genome of Acanthamoeba castellanii highlights extensive lateral gene transfer and early evolution of tyrosine kinase signaling.</title>
        <authorList>
            <person name="Clarke M."/>
            <person name="Lohan A.J."/>
            <person name="Liu B."/>
            <person name="Lagkouvardos I."/>
            <person name="Roy S."/>
            <person name="Zafar N."/>
            <person name="Bertelli C."/>
            <person name="Schilde C."/>
            <person name="Kianianmomeni A."/>
            <person name="Burglin T.R."/>
            <person name="Frech C."/>
            <person name="Turcotte B."/>
            <person name="Kopec K.O."/>
            <person name="Synnott J.M."/>
            <person name="Choo C."/>
            <person name="Paponov I."/>
            <person name="Finkler A."/>
            <person name="Soon Heng Tan C."/>
            <person name="Hutchins A.P."/>
            <person name="Weinmeier T."/>
            <person name="Rattei T."/>
            <person name="Chu J.S."/>
            <person name="Gimenez G."/>
            <person name="Irimia M."/>
            <person name="Rigden D.J."/>
            <person name="Fitzpatrick D.A."/>
            <person name="Lorenzo-Morales J."/>
            <person name="Bateman A."/>
            <person name="Chiu C.H."/>
            <person name="Tang P."/>
            <person name="Hegemann P."/>
            <person name="Fromm H."/>
            <person name="Raoult D."/>
            <person name="Greub G."/>
            <person name="Miranda-Saavedra D."/>
            <person name="Chen N."/>
            <person name="Nash P."/>
            <person name="Ginger M.L."/>
            <person name="Horn M."/>
            <person name="Schaap P."/>
            <person name="Caler L."/>
            <person name="Loftus B."/>
        </authorList>
    </citation>
    <scope>NUCLEOTIDE SEQUENCE [LARGE SCALE GENOMIC DNA]</scope>
    <source>
        <strain evidence="10 11">Neff</strain>
    </source>
</reference>
<keyword evidence="11" id="KW-1185">Reference proteome</keyword>
<feature type="region of interest" description="Disordered" evidence="8">
    <location>
        <begin position="764"/>
        <end position="804"/>
    </location>
</feature>
<dbReference type="PROSITE" id="PS00108">
    <property type="entry name" value="PROTEIN_KINASE_ST"/>
    <property type="match status" value="1"/>
</dbReference>
<keyword evidence="3 6" id="KW-0547">Nucleotide-binding</keyword>
<dbReference type="GO" id="GO:0004674">
    <property type="term" value="F:protein serine/threonine kinase activity"/>
    <property type="evidence" value="ECO:0007669"/>
    <property type="project" value="UniProtKB-KW"/>
</dbReference>
<evidence type="ECO:0000313" key="10">
    <source>
        <dbReference type="EMBL" id="ELR25182.1"/>
    </source>
</evidence>
<name>L8HIZ5_ACACF</name>
<feature type="compositionally biased region" description="Basic and acidic residues" evidence="8">
    <location>
        <begin position="600"/>
        <end position="610"/>
    </location>
</feature>
<dbReference type="EC" id="2.7.11.1" evidence="1"/>
<dbReference type="InterPro" id="IPR008271">
    <property type="entry name" value="Ser/Thr_kinase_AS"/>
</dbReference>
<dbReference type="OrthoDB" id="8693905at2759"/>
<dbReference type="PRINTS" id="PR00109">
    <property type="entry name" value="TYRKINASE"/>
</dbReference>
<feature type="compositionally biased region" description="Polar residues" evidence="8">
    <location>
        <begin position="765"/>
        <end position="774"/>
    </location>
</feature>
<evidence type="ECO:0000256" key="1">
    <source>
        <dbReference type="ARBA" id="ARBA00012513"/>
    </source>
</evidence>
<dbReference type="KEGG" id="acan:ACA1_289140"/>
<proteinExistence type="predicted"/>
<evidence type="ECO:0000313" key="11">
    <source>
        <dbReference type="Proteomes" id="UP000011083"/>
    </source>
</evidence>
<feature type="compositionally biased region" description="Basic and acidic residues" evidence="8">
    <location>
        <begin position="776"/>
        <end position="804"/>
    </location>
</feature>
<dbReference type="RefSeq" id="XP_004367937.1">
    <property type="nucleotide sequence ID" value="XM_004367880.1"/>
</dbReference>
<feature type="compositionally biased region" description="Acidic residues" evidence="8">
    <location>
        <begin position="22"/>
        <end position="35"/>
    </location>
</feature>
<protein>
    <recommendedName>
        <fullName evidence="1">non-specific serine/threonine protein kinase</fullName>
        <ecNumber evidence="1">2.7.11.1</ecNumber>
    </recommendedName>
</protein>
<dbReference type="STRING" id="1257118.L8HIZ5"/>
<organism evidence="10 11">
    <name type="scientific">Acanthamoeba castellanii (strain ATCC 30010 / Neff)</name>
    <dbReference type="NCBI Taxonomy" id="1257118"/>
    <lineage>
        <taxon>Eukaryota</taxon>
        <taxon>Amoebozoa</taxon>
        <taxon>Discosea</taxon>
        <taxon>Longamoebia</taxon>
        <taxon>Centramoebida</taxon>
        <taxon>Acanthamoebidae</taxon>
        <taxon>Acanthamoeba</taxon>
    </lineage>
</organism>
<feature type="domain" description="Protein kinase" evidence="9">
    <location>
        <begin position="72"/>
        <end position="323"/>
    </location>
</feature>
<feature type="binding site" evidence="6">
    <location>
        <position position="101"/>
    </location>
    <ligand>
        <name>ATP</name>
        <dbReference type="ChEBI" id="CHEBI:30616"/>
    </ligand>
</feature>
<keyword evidence="4 10" id="KW-0808">Transferase</keyword>
<dbReference type="VEuPathDB" id="AmoebaDB:ACA1_289140"/>
<dbReference type="SMART" id="SM00220">
    <property type="entry name" value="S_TKc"/>
    <property type="match status" value="1"/>
</dbReference>
<feature type="coiled-coil region" evidence="7">
    <location>
        <begin position="633"/>
        <end position="667"/>
    </location>
</feature>
<dbReference type="PROSITE" id="PS50011">
    <property type="entry name" value="PROTEIN_KINASE_DOM"/>
    <property type="match status" value="1"/>
</dbReference>
<dbReference type="SUPFAM" id="SSF56112">
    <property type="entry name" value="Protein kinase-like (PK-like)"/>
    <property type="match status" value="1"/>
</dbReference>
<feature type="region of interest" description="Disordered" evidence="8">
    <location>
        <begin position="374"/>
        <end position="539"/>
    </location>
</feature>
<sequence length="804" mass="91041">MAATSEDDEMKGLNDLEKEMESHEEDDDDEDDDDSSSSSSKSSTRSQGERRTSFSVPGGKGEECEGLMAGQYRMGKLIGRGGFGTVHKALNVNTGQIVAIKRFHAAKITKSKLAAVMAEADVLEKLNHSNVVKFIGYVKTQDFLHLVLEYVEEGALSDVLKDYGRFPENITALYTAQMLKGLAYLHEQRVIHRDIKGANVLLTKDGGIKLTDFGVAAVINESEKRFSVVGTPYWMAPEVIEVAGHSTKSDIWSVGSTVYQLIMGEPPHFDLQPLAAMYRIVKERRPPLPKPCSDELADFLSKCWNKEPSKRPSAKELLSHPWITNAVPTRRTDRTGPVMRMALMPELNLFAQQVVLPPEELKTSLKTHNSVVIHRASVSSDQHSDREDDNEDDDGRGDTMYISSSYPCIESESEDENGEKIPRMPSSEQEMEEWEREGRRTARSSSTSGVPTTNLSSGNSKRKSGSSVRRMTAAMKSHSSDAEEMNRKREKAERERRERERRREEKMEKKEKKREEKIRLKESRESMRMQQKEKEDKALKKSFSKYTVDSEERPICQNGLACNSDDAEHFLKFRHTPLTTPPTAEKDKTIIFLSSSSDGFERLDKSDSDSARNSSEIKTSTPDKPYAAMWKKLEDALYDNGKLRSRNDELEQEVERVMGQRDDLLIQLAEMRSYTDEVLALANMVLSADHNGLYQGKKEKEAKLKKILQTLVDEKPKRTQSHEELLISVASELKANKKKKEKKVKKELQRVSILSRKGQSFKFRSMTSKSSTVGSIEKEIEKEKEKERKEVLKKSSDSDKLAAS</sequence>
<dbReference type="AlphaFoldDB" id="L8HIZ5"/>
<evidence type="ECO:0000256" key="8">
    <source>
        <dbReference type="SAM" id="MobiDB-lite"/>
    </source>
</evidence>
<feature type="region of interest" description="Disordered" evidence="8">
    <location>
        <begin position="600"/>
        <end position="622"/>
    </location>
</feature>
<evidence type="ECO:0000256" key="3">
    <source>
        <dbReference type="ARBA" id="ARBA00022741"/>
    </source>
</evidence>
<dbReference type="GeneID" id="14926226"/>
<dbReference type="OMA" id="SEERPIC"/>
<evidence type="ECO:0000259" key="9">
    <source>
        <dbReference type="PROSITE" id="PS50011"/>
    </source>
</evidence>
<dbReference type="PANTHER" id="PTHR48012:SF26">
    <property type="entry name" value="SERINE_THREONINE-PROTEIN KINASE DDB_G0283821-RELATED"/>
    <property type="match status" value="1"/>
</dbReference>
<evidence type="ECO:0000256" key="2">
    <source>
        <dbReference type="ARBA" id="ARBA00022527"/>
    </source>
</evidence>
<dbReference type="Gene3D" id="1.10.510.10">
    <property type="entry name" value="Transferase(Phosphotransferase) domain 1"/>
    <property type="match status" value="1"/>
</dbReference>
<keyword evidence="2" id="KW-0723">Serine/threonine-protein kinase</keyword>
<keyword evidence="5 6" id="KW-0067">ATP-binding</keyword>
<dbReference type="FunFam" id="1.10.510.10:FF:000571">
    <property type="entry name" value="Maternal embryonic leucine zipper kinase"/>
    <property type="match status" value="1"/>
</dbReference>
<dbReference type="InterPro" id="IPR011009">
    <property type="entry name" value="Kinase-like_dom_sf"/>
</dbReference>
<feature type="compositionally biased region" description="Polar residues" evidence="8">
    <location>
        <begin position="611"/>
        <end position="622"/>
    </location>
</feature>
<keyword evidence="7" id="KW-0175">Coiled coil</keyword>
<dbReference type="PANTHER" id="PTHR48012">
    <property type="entry name" value="STERILE20-LIKE KINASE, ISOFORM B-RELATED"/>
    <property type="match status" value="1"/>
</dbReference>
<evidence type="ECO:0000256" key="4">
    <source>
        <dbReference type="ARBA" id="ARBA00022777"/>
    </source>
</evidence>
<dbReference type="InterPro" id="IPR001245">
    <property type="entry name" value="Ser-Thr/Tyr_kinase_cat_dom"/>
</dbReference>
<evidence type="ECO:0000256" key="5">
    <source>
        <dbReference type="ARBA" id="ARBA00022840"/>
    </source>
</evidence>
<dbReference type="InterPro" id="IPR017441">
    <property type="entry name" value="Protein_kinase_ATP_BS"/>
</dbReference>
<dbReference type="CDD" id="cd06627">
    <property type="entry name" value="STKc_Cdc7_like"/>
    <property type="match status" value="1"/>
</dbReference>
<dbReference type="InterPro" id="IPR000719">
    <property type="entry name" value="Prot_kinase_dom"/>
</dbReference>